<feature type="compositionally biased region" description="Low complexity" evidence="2">
    <location>
        <begin position="90"/>
        <end position="113"/>
    </location>
</feature>
<feature type="coiled-coil region" evidence="1">
    <location>
        <begin position="673"/>
        <end position="735"/>
    </location>
</feature>
<feature type="coiled-coil region" evidence="1">
    <location>
        <begin position="293"/>
        <end position="381"/>
    </location>
</feature>
<feature type="region of interest" description="Disordered" evidence="2">
    <location>
        <begin position="1"/>
        <end position="228"/>
    </location>
</feature>
<protein>
    <recommendedName>
        <fullName evidence="3">UVR domain-containing protein</fullName>
    </recommendedName>
</protein>
<feature type="compositionally biased region" description="Low complexity" evidence="2">
    <location>
        <begin position="47"/>
        <end position="62"/>
    </location>
</feature>
<proteinExistence type="predicted"/>
<evidence type="ECO:0000256" key="2">
    <source>
        <dbReference type="SAM" id="MobiDB-lite"/>
    </source>
</evidence>
<dbReference type="AlphaFoldDB" id="A0AA35ZP40"/>
<dbReference type="PANTHER" id="PTHR38394">
    <property type="entry name" value="NEUROFILAMENT LIGHT PROTEIN"/>
    <property type="match status" value="1"/>
</dbReference>
<dbReference type="Pfam" id="PF02151">
    <property type="entry name" value="UVR"/>
    <property type="match status" value="1"/>
</dbReference>
<evidence type="ECO:0000313" key="4">
    <source>
        <dbReference type="EMBL" id="CAI9296279.1"/>
    </source>
</evidence>
<accession>A0AA35ZP40</accession>
<dbReference type="PANTHER" id="PTHR38394:SF1">
    <property type="entry name" value="NEUROFILAMENT LIGHT PROTEIN"/>
    <property type="match status" value="1"/>
</dbReference>
<feature type="compositionally biased region" description="Polar residues" evidence="2">
    <location>
        <begin position="217"/>
        <end position="228"/>
    </location>
</feature>
<feature type="coiled-coil region" evidence="1">
    <location>
        <begin position="472"/>
        <end position="506"/>
    </location>
</feature>
<keyword evidence="1" id="KW-0175">Coiled coil</keyword>
<evidence type="ECO:0000256" key="1">
    <source>
        <dbReference type="SAM" id="Coils"/>
    </source>
</evidence>
<feature type="compositionally biased region" description="Basic and acidic residues" evidence="2">
    <location>
        <begin position="201"/>
        <end position="210"/>
    </location>
</feature>
<feature type="compositionally biased region" description="Basic and acidic residues" evidence="2">
    <location>
        <begin position="29"/>
        <end position="46"/>
    </location>
</feature>
<reference evidence="4" key="1">
    <citation type="submission" date="2023-04" db="EMBL/GenBank/DDBJ databases">
        <authorList>
            <person name="Vijverberg K."/>
            <person name="Xiong W."/>
            <person name="Schranz E."/>
        </authorList>
    </citation>
    <scope>NUCLEOTIDE SEQUENCE</scope>
</reference>
<dbReference type="EMBL" id="OX465084">
    <property type="protein sequence ID" value="CAI9296279.1"/>
    <property type="molecule type" value="Genomic_DNA"/>
</dbReference>
<feature type="compositionally biased region" description="Polar residues" evidence="2">
    <location>
        <begin position="78"/>
        <end position="88"/>
    </location>
</feature>
<evidence type="ECO:0000259" key="3">
    <source>
        <dbReference type="Pfam" id="PF02151"/>
    </source>
</evidence>
<sequence length="809" mass="89523">MDDMEDSLFEGMVLFDPSSSSSSSQLPVDDDKKQDGAVELPNHREISQQPPQSPTSAATTTAGASFEPLDENLFSDLTLVQPQSQEDAYSSLDPPLSPSSSSSRSTTDVPTSTFASPSQLSTAIDSTSVSDSRGVATPARSLSSQLSSTRKKKRAGLRIGYGRAAQSQDSTIDADDTQPQIRLPSPSVPPSPSLPIVAAEKNLEPGEEKQQILPDSGSGSVPTVAEATTSAVEERIKMNVAIPNSESVDSILKNTPQEEMITEVQSRENSVEFRYDQIKKQIADKLNGAHQAVASVSAKRKESIRKRRKAEEELNLASAKHKQMEKELEEAVESEDFETAERVSDSLASAERNKELLSVALRDAEADCDAIDSKMQEALELQIVTEEECAALLQSFVVDADHEADAVISNAETKTSEEMEKWISLSEALEVKRIEIEIESHVLSGTRQVLDDSIEQVVKEDKEESNLLHNKKNILAEELQELLSLVKQKESEIAENDSKIEVIEKKIADVTSSFQEAQSSLHSKSSVLQSNLSEIESDHESLSRKKKEIDDFLIQEETKGSKIKELSRISANEADMYKEVVNLRKSLVNFISKSREEKARLATNEQKLFDDVQIFKQDISSVRASLQDLSSTKSGTQQEIESSKQRLMFIDKRIPELESEKKVAATARNFKEAARIANEVKTLNLEKETLQTKIEEAVSELKKIEDDISESVERLKEKEEKILNMEKELEMVRHQRLLLVGNGARGDRLAAMEFGDVEEGEILLKEAEARKIEGNCGKEESVVISMELVSSLDRNQLAELVASIQIVES</sequence>
<name>A0AA35ZP40_LACSI</name>
<feature type="domain" description="UVR" evidence="3">
    <location>
        <begin position="320"/>
        <end position="351"/>
    </location>
</feature>
<dbReference type="Proteomes" id="UP001177003">
    <property type="component" value="Chromosome 8"/>
</dbReference>
<evidence type="ECO:0000313" key="5">
    <source>
        <dbReference type="Proteomes" id="UP001177003"/>
    </source>
</evidence>
<gene>
    <name evidence="4" type="ORF">LSALG_LOCUS35164</name>
</gene>
<dbReference type="InterPro" id="IPR001943">
    <property type="entry name" value="UVR_dom"/>
</dbReference>
<keyword evidence="5" id="KW-1185">Reference proteome</keyword>
<feature type="compositionally biased region" description="Polar residues" evidence="2">
    <location>
        <begin position="114"/>
        <end position="131"/>
    </location>
</feature>
<organism evidence="4 5">
    <name type="scientific">Lactuca saligna</name>
    <name type="common">Willowleaf lettuce</name>
    <dbReference type="NCBI Taxonomy" id="75948"/>
    <lineage>
        <taxon>Eukaryota</taxon>
        <taxon>Viridiplantae</taxon>
        <taxon>Streptophyta</taxon>
        <taxon>Embryophyta</taxon>
        <taxon>Tracheophyta</taxon>
        <taxon>Spermatophyta</taxon>
        <taxon>Magnoliopsida</taxon>
        <taxon>eudicotyledons</taxon>
        <taxon>Gunneridae</taxon>
        <taxon>Pentapetalae</taxon>
        <taxon>asterids</taxon>
        <taxon>campanulids</taxon>
        <taxon>Asterales</taxon>
        <taxon>Asteraceae</taxon>
        <taxon>Cichorioideae</taxon>
        <taxon>Cichorieae</taxon>
        <taxon>Lactucinae</taxon>
        <taxon>Lactuca</taxon>
    </lineage>
</organism>